<dbReference type="CTD" id="9810027"/>
<dbReference type="InterPro" id="IPR042185">
    <property type="entry name" value="Serpin_sf_2"/>
</dbReference>
<accession>A0A6A5HT56</accession>
<organism evidence="2 3">
    <name type="scientific">Caenorhabditis remanei</name>
    <name type="common">Caenorhabditis vulgaris</name>
    <dbReference type="NCBI Taxonomy" id="31234"/>
    <lineage>
        <taxon>Eukaryota</taxon>
        <taxon>Metazoa</taxon>
        <taxon>Ecdysozoa</taxon>
        <taxon>Nematoda</taxon>
        <taxon>Chromadorea</taxon>
        <taxon>Rhabditida</taxon>
        <taxon>Rhabditina</taxon>
        <taxon>Rhabditomorpha</taxon>
        <taxon>Rhabditoidea</taxon>
        <taxon>Rhabditidae</taxon>
        <taxon>Peloderinae</taxon>
        <taxon>Caenorhabditis</taxon>
    </lineage>
</organism>
<dbReference type="GeneID" id="9810027"/>
<feature type="compositionally biased region" description="Basic residues" evidence="1">
    <location>
        <begin position="491"/>
        <end position="500"/>
    </location>
</feature>
<feature type="compositionally biased region" description="Basic residues" evidence="1">
    <location>
        <begin position="566"/>
        <end position="575"/>
    </location>
</feature>
<feature type="compositionally biased region" description="Basic and acidic residues" evidence="1">
    <location>
        <begin position="545"/>
        <end position="559"/>
    </location>
</feature>
<dbReference type="InterPro" id="IPR036186">
    <property type="entry name" value="Serpin_sf"/>
</dbReference>
<feature type="compositionally biased region" description="Basic residues" evidence="1">
    <location>
        <begin position="457"/>
        <end position="479"/>
    </location>
</feature>
<feature type="compositionally biased region" description="Low complexity" evidence="1">
    <location>
        <begin position="510"/>
        <end position="544"/>
    </location>
</feature>
<feature type="region of interest" description="Disordered" evidence="1">
    <location>
        <begin position="1"/>
        <end position="28"/>
    </location>
</feature>
<dbReference type="SUPFAM" id="SSF56574">
    <property type="entry name" value="Serpins"/>
    <property type="match status" value="1"/>
</dbReference>
<dbReference type="InterPro" id="IPR042178">
    <property type="entry name" value="Serpin_sf_1"/>
</dbReference>
<evidence type="ECO:0000313" key="2">
    <source>
        <dbReference type="EMBL" id="KAF1770785.1"/>
    </source>
</evidence>
<protein>
    <recommendedName>
        <fullName evidence="4">Serpin domain-containing protein</fullName>
    </recommendedName>
</protein>
<dbReference type="EMBL" id="WUAV01000001">
    <property type="protein sequence ID" value="KAF1770785.1"/>
    <property type="molecule type" value="Genomic_DNA"/>
</dbReference>
<reference evidence="2 3" key="1">
    <citation type="submission" date="2019-12" db="EMBL/GenBank/DDBJ databases">
        <title>Chromosome-level assembly of the Caenorhabditis remanei genome.</title>
        <authorList>
            <person name="Teterina A.A."/>
            <person name="Willis J.H."/>
            <person name="Phillips P.C."/>
        </authorList>
    </citation>
    <scope>NUCLEOTIDE SEQUENCE [LARGE SCALE GENOMIC DNA]</scope>
    <source>
        <strain evidence="2 3">PX506</strain>
        <tissue evidence="2">Whole organism</tissue>
    </source>
</reference>
<name>A0A6A5HT56_CAERE</name>
<dbReference type="RefSeq" id="XP_053592158.1">
    <property type="nucleotide sequence ID" value="XM_053723513.1"/>
</dbReference>
<dbReference type="Gene3D" id="3.30.497.10">
    <property type="entry name" value="Antithrombin, subunit I, domain 2"/>
    <property type="match status" value="1"/>
</dbReference>
<dbReference type="Gene3D" id="2.30.39.10">
    <property type="entry name" value="Alpha-1-antitrypsin, domain 1"/>
    <property type="match status" value="1"/>
</dbReference>
<dbReference type="Proteomes" id="UP000483820">
    <property type="component" value="Chromosome I"/>
</dbReference>
<dbReference type="KEGG" id="crq:GCK72_002608"/>
<feature type="compositionally biased region" description="Basic and acidic residues" evidence="1">
    <location>
        <begin position="13"/>
        <end position="26"/>
    </location>
</feature>
<gene>
    <name evidence="2" type="ORF">GCK72_002608</name>
</gene>
<feature type="compositionally biased region" description="Basic and acidic residues" evidence="1">
    <location>
        <begin position="480"/>
        <end position="490"/>
    </location>
</feature>
<feature type="region of interest" description="Disordered" evidence="1">
    <location>
        <begin position="457"/>
        <end position="575"/>
    </location>
</feature>
<comment type="caution">
    <text evidence="2">The sequence shown here is derived from an EMBL/GenBank/DDBJ whole genome shotgun (WGS) entry which is preliminary data.</text>
</comment>
<evidence type="ECO:0008006" key="4">
    <source>
        <dbReference type="Google" id="ProtNLM"/>
    </source>
</evidence>
<dbReference type="AlphaFoldDB" id="A0A6A5HT56"/>
<sequence>MSDTSKSKGKWREKREDPCEFSESRSKTRSSWNPFRKVLSLVSGNRHDSIESINSSDGERVTLRWTASCINTTCPIFAKNPQFNMIYCPATSILMYVVVTLASEHSMTMTLRRLFELTDSDIQEIREMSVKLTELRSPHQFYCFVRFLVDEEPTTTVSKELMIRSNEVANQQVFASIRPSRVTKYLNSLTFSPVSFNRPSLLSTNGYGSAGLNAKWHGKTKKAGMHRFAVTYHKKKYEVFFEIRTTYRTVQMENFEVFEVPFKFGSDSFGSLIFLRPHFIGHLPYVNRQLSAQSLSKMLDELFASQWIPQGKLLIPQFQVSGCHDLWKNLMRNGVQPDLGQSQKAPPMASLWHWTSLKVGSEGINGNTVIKKKFEKESESQKASLVESALQKTFHDRLNPEGLLHIHKPYAARIDSPFTYIIMVQGVPLFTGSFFGSPPPKSSDIFVNAPERIRQRHTAVIRKRKGKETRKQKLLRKLKKSEEREKEKDRKREKKHRNARRSASPPKPSGPSTSSSGSSTPTSEASSSKSSPSTKSSPISPKVSIIEKKEEEKKEEKSKSSAWRRFANRIFKRKH</sequence>
<evidence type="ECO:0000313" key="3">
    <source>
        <dbReference type="Proteomes" id="UP000483820"/>
    </source>
</evidence>
<proteinExistence type="predicted"/>
<evidence type="ECO:0000256" key="1">
    <source>
        <dbReference type="SAM" id="MobiDB-lite"/>
    </source>
</evidence>